<keyword evidence="2" id="KW-0472">Membrane</keyword>
<sequence>MHEDNEFDRYGRTLLWIFEHILHTTLLSLLSLSSDYARRDRAKKLSATVRFITGQLIMFISIYYAPLYLALGRPHIITVISLSYLLFHFFDNNKKTF</sequence>
<dbReference type="GO" id="GO:0016020">
    <property type="term" value="C:membrane"/>
    <property type="evidence" value="ECO:0007669"/>
    <property type="project" value="UniProtKB-SubCell"/>
</dbReference>
<dbReference type="EMBL" id="SDMP01000001">
    <property type="protein sequence ID" value="RYR76316.1"/>
    <property type="molecule type" value="Genomic_DNA"/>
</dbReference>
<accession>A0A445ELQ0</accession>
<reference evidence="3 4" key="1">
    <citation type="submission" date="2019-01" db="EMBL/GenBank/DDBJ databases">
        <title>Sequencing of cultivated peanut Arachis hypogaea provides insights into genome evolution and oil improvement.</title>
        <authorList>
            <person name="Chen X."/>
        </authorList>
    </citation>
    <scope>NUCLEOTIDE SEQUENCE [LARGE SCALE GENOMIC DNA]</scope>
    <source>
        <strain evidence="4">cv. Fuhuasheng</strain>
        <tissue evidence="3">Leaves</tissue>
    </source>
</reference>
<feature type="transmembrane region" description="Helical" evidence="2">
    <location>
        <begin position="71"/>
        <end position="90"/>
    </location>
</feature>
<name>A0A445ELQ0_ARAHY</name>
<proteinExistence type="predicted"/>
<comment type="caution">
    <text evidence="3">The sequence shown here is derived from an EMBL/GenBank/DDBJ whole genome shotgun (WGS) entry which is preliminary data.</text>
</comment>
<dbReference type="Proteomes" id="UP000289738">
    <property type="component" value="Chromosome A01"/>
</dbReference>
<keyword evidence="2" id="KW-0812">Transmembrane</keyword>
<feature type="transmembrane region" description="Helical" evidence="2">
    <location>
        <begin position="45"/>
        <end position="65"/>
    </location>
</feature>
<keyword evidence="4" id="KW-1185">Reference proteome</keyword>
<feature type="transmembrane region" description="Helical" evidence="2">
    <location>
        <begin position="14"/>
        <end position="33"/>
    </location>
</feature>
<dbReference type="STRING" id="3818.A0A445ELQ0"/>
<evidence type="ECO:0000256" key="1">
    <source>
        <dbReference type="ARBA" id="ARBA00004141"/>
    </source>
</evidence>
<gene>
    <name evidence="3" type="ORF">Ahy_A01g000916</name>
</gene>
<evidence type="ECO:0000313" key="4">
    <source>
        <dbReference type="Proteomes" id="UP000289738"/>
    </source>
</evidence>
<organism evidence="3 4">
    <name type="scientific">Arachis hypogaea</name>
    <name type="common">Peanut</name>
    <dbReference type="NCBI Taxonomy" id="3818"/>
    <lineage>
        <taxon>Eukaryota</taxon>
        <taxon>Viridiplantae</taxon>
        <taxon>Streptophyta</taxon>
        <taxon>Embryophyta</taxon>
        <taxon>Tracheophyta</taxon>
        <taxon>Spermatophyta</taxon>
        <taxon>Magnoliopsida</taxon>
        <taxon>eudicotyledons</taxon>
        <taxon>Gunneridae</taxon>
        <taxon>Pentapetalae</taxon>
        <taxon>rosids</taxon>
        <taxon>fabids</taxon>
        <taxon>Fabales</taxon>
        <taxon>Fabaceae</taxon>
        <taxon>Papilionoideae</taxon>
        <taxon>50 kb inversion clade</taxon>
        <taxon>dalbergioids sensu lato</taxon>
        <taxon>Dalbergieae</taxon>
        <taxon>Pterocarpus clade</taxon>
        <taxon>Arachis</taxon>
    </lineage>
</organism>
<dbReference type="AlphaFoldDB" id="A0A445ELQ0"/>
<keyword evidence="2" id="KW-1133">Transmembrane helix</keyword>
<comment type="subcellular location">
    <subcellularLocation>
        <location evidence="1">Membrane</location>
        <topology evidence="1">Multi-pass membrane protein</topology>
    </subcellularLocation>
</comment>
<protein>
    <submittedName>
        <fullName evidence="3">Uncharacterized protein</fullName>
    </submittedName>
</protein>
<evidence type="ECO:0000313" key="3">
    <source>
        <dbReference type="EMBL" id="RYR76316.1"/>
    </source>
</evidence>
<evidence type="ECO:0000256" key="2">
    <source>
        <dbReference type="SAM" id="Phobius"/>
    </source>
</evidence>
<dbReference type="Pfam" id="PF05758">
    <property type="entry name" value="Ycf1"/>
    <property type="match status" value="1"/>
</dbReference>
<dbReference type="InterPro" id="IPR008896">
    <property type="entry name" value="TIC214"/>
</dbReference>